<sequence length="215" mass="22372">MFVRHPSAPSIDPRIAEALSQVCTSTLGHLRDHGFPRGLTPNGRPLKFVGTAVTVRLPHLDSTAVHVAVDDLRPGDVLVVEQSGDEQRSCFGGLVSFTAKTRGAVGAVIDGRINDIEEMAGYGFPAYSRGIAAHTTRISGIEGSINVPVSIGGVVVSPGDVVFADSDGVAILDPAEALEIAAVLKKKEDAEIPAREAIAAGGRISDYSGAAKYFA</sequence>
<feature type="binding site" evidence="13">
    <location>
        <begin position="92"/>
        <end position="95"/>
    </location>
    <ligand>
        <name>substrate</name>
    </ligand>
</feature>
<dbReference type="PANTHER" id="PTHR33254:SF4">
    <property type="entry name" value="4-HYDROXY-4-METHYL-2-OXOGLUTARATE ALDOLASE 3-RELATED"/>
    <property type="match status" value="1"/>
</dbReference>
<comment type="cofactor">
    <cofactor evidence="13">
        <name>Mg(2+)</name>
        <dbReference type="ChEBI" id="CHEBI:18420"/>
    </cofactor>
</comment>
<dbReference type="Proteomes" id="UP000295157">
    <property type="component" value="Unassembled WGS sequence"/>
</dbReference>
<evidence type="ECO:0000256" key="1">
    <source>
        <dbReference type="ARBA" id="ARBA00001342"/>
    </source>
</evidence>
<comment type="catalytic activity">
    <reaction evidence="12">
        <text>oxaloacetate + H(+) = pyruvate + CO2</text>
        <dbReference type="Rhea" id="RHEA:15641"/>
        <dbReference type="ChEBI" id="CHEBI:15361"/>
        <dbReference type="ChEBI" id="CHEBI:15378"/>
        <dbReference type="ChEBI" id="CHEBI:16452"/>
        <dbReference type="ChEBI" id="CHEBI:16526"/>
        <dbReference type="EC" id="4.1.1.112"/>
    </reaction>
</comment>
<dbReference type="InterPro" id="IPR005493">
    <property type="entry name" value="RraA/RraA-like"/>
</dbReference>
<evidence type="ECO:0000256" key="4">
    <source>
        <dbReference type="ARBA" id="ARBA00011233"/>
    </source>
</evidence>
<keyword evidence="13" id="KW-0479">Metal-binding</keyword>
<dbReference type="EC" id="4.1.3.17" evidence="5"/>
<dbReference type="EMBL" id="SMJZ01000028">
    <property type="protein sequence ID" value="TDC08410.1"/>
    <property type="molecule type" value="Genomic_DNA"/>
</dbReference>
<evidence type="ECO:0000256" key="11">
    <source>
        <dbReference type="ARBA" id="ARBA00032305"/>
    </source>
</evidence>
<evidence type="ECO:0000256" key="9">
    <source>
        <dbReference type="ARBA" id="ARBA00029596"/>
    </source>
</evidence>
<evidence type="ECO:0000256" key="3">
    <source>
        <dbReference type="ARBA" id="ARBA00008621"/>
    </source>
</evidence>
<accession>A0A4R4NL08</accession>
<dbReference type="Gene3D" id="3.50.30.40">
    <property type="entry name" value="Ribonuclease E inhibitor RraA/RraA-like"/>
    <property type="match status" value="1"/>
</dbReference>
<dbReference type="CDD" id="cd16841">
    <property type="entry name" value="RraA_family"/>
    <property type="match status" value="1"/>
</dbReference>
<proteinExistence type="inferred from homology"/>
<dbReference type="Pfam" id="PF03737">
    <property type="entry name" value="RraA-like"/>
    <property type="match status" value="1"/>
</dbReference>
<evidence type="ECO:0000313" key="14">
    <source>
        <dbReference type="EMBL" id="TDC08410.1"/>
    </source>
</evidence>
<evidence type="ECO:0000256" key="13">
    <source>
        <dbReference type="PIRSR" id="PIRSR605493-1"/>
    </source>
</evidence>
<gene>
    <name evidence="14" type="ORF">E1267_10355</name>
</gene>
<comment type="subunit">
    <text evidence="4">Homotrimer.</text>
</comment>
<dbReference type="EC" id="4.1.1.112" evidence="6"/>
<reference evidence="14 15" key="1">
    <citation type="submission" date="2019-02" db="EMBL/GenBank/DDBJ databases">
        <title>Draft genome sequences of novel Actinobacteria.</title>
        <authorList>
            <person name="Sahin N."/>
            <person name="Ay H."/>
            <person name="Saygin H."/>
        </authorList>
    </citation>
    <scope>NUCLEOTIDE SEQUENCE [LARGE SCALE GENOMIC DNA]</scope>
    <source>
        <strain evidence="14 15">KC201</strain>
    </source>
</reference>
<dbReference type="AlphaFoldDB" id="A0A4R4NL08"/>
<dbReference type="PANTHER" id="PTHR33254">
    <property type="entry name" value="4-HYDROXY-4-METHYL-2-OXOGLUTARATE ALDOLASE 3-RELATED"/>
    <property type="match status" value="1"/>
</dbReference>
<evidence type="ECO:0000313" key="15">
    <source>
        <dbReference type="Proteomes" id="UP000295157"/>
    </source>
</evidence>
<dbReference type="GO" id="GO:0047443">
    <property type="term" value="F:4-hydroxy-4-methyl-2-oxoglutarate aldolase activity"/>
    <property type="evidence" value="ECO:0007669"/>
    <property type="project" value="UniProtKB-EC"/>
</dbReference>
<comment type="caution">
    <text evidence="14">The sequence shown here is derived from an EMBL/GenBank/DDBJ whole genome shotgun (WGS) entry which is preliminary data.</text>
</comment>
<evidence type="ECO:0000256" key="10">
    <source>
        <dbReference type="ARBA" id="ARBA00030169"/>
    </source>
</evidence>
<protein>
    <recommendedName>
        <fullName evidence="7">Putative 4-hydroxy-4-methyl-2-oxoglutarate aldolase</fullName>
        <ecNumber evidence="6">4.1.1.112</ecNumber>
        <ecNumber evidence="5">4.1.3.17</ecNumber>
    </recommendedName>
    <alternativeName>
        <fullName evidence="11">Oxaloacetate decarboxylase</fullName>
    </alternativeName>
    <alternativeName>
        <fullName evidence="9">Regulator of ribonuclease activity homolog</fullName>
    </alternativeName>
    <alternativeName>
        <fullName evidence="10">RraA-like protein</fullName>
    </alternativeName>
</protein>
<evidence type="ECO:0000256" key="5">
    <source>
        <dbReference type="ARBA" id="ARBA00012213"/>
    </source>
</evidence>
<evidence type="ECO:0000256" key="6">
    <source>
        <dbReference type="ARBA" id="ARBA00012947"/>
    </source>
</evidence>
<comment type="similarity">
    <text evidence="3">Belongs to the class II aldolase/RraA-like family.</text>
</comment>
<comment type="cofactor">
    <cofactor evidence="2">
        <name>a divalent metal cation</name>
        <dbReference type="ChEBI" id="CHEBI:60240"/>
    </cofactor>
</comment>
<comment type="function">
    <text evidence="8">Catalyzes the aldol cleavage of 4-hydroxy-4-methyl-2-oxoglutarate (HMG) into 2 molecules of pyruvate. Also contains a secondary oxaloacetate (OAA) decarboxylase activity due to the common pyruvate enolate transition state formed following C-C bond cleavage in the retro-aldol and decarboxylation reactions.</text>
</comment>
<dbReference type="SUPFAM" id="SSF89562">
    <property type="entry name" value="RraA-like"/>
    <property type="match status" value="1"/>
</dbReference>
<name>A0A4R4NL08_9ACTN</name>
<feature type="binding site" evidence="13">
    <location>
        <position position="115"/>
    </location>
    <ligand>
        <name>Mg(2+)</name>
        <dbReference type="ChEBI" id="CHEBI:18420"/>
    </ligand>
</feature>
<dbReference type="GO" id="GO:0046872">
    <property type="term" value="F:metal ion binding"/>
    <property type="evidence" value="ECO:0007669"/>
    <property type="project" value="UniProtKB-KW"/>
</dbReference>
<evidence type="ECO:0000256" key="7">
    <source>
        <dbReference type="ARBA" id="ARBA00016549"/>
    </source>
</evidence>
<keyword evidence="13" id="KW-0460">Magnesium</keyword>
<dbReference type="InterPro" id="IPR036704">
    <property type="entry name" value="RraA/RraA-like_sf"/>
</dbReference>
<evidence type="ECO:0000256" key="12">
    <source>
        <dbReference type="ARBA" id="ARBA00047973"/>
    </source>
</evidence>
<organism evidence="14 15">
    <name type="scientific">Nonomuraea longispora</name>
    <dbReference type="NCBI Taxonomy" id="1848320"/>
    <lineage>
        <taxon>Bacteria</taxon>
        <taxon>Bacillati</taxon>
        <taxon>Actinomycetota</taxon>
        <taxon>Actinomycetes</taxon>
        <taxon>Streptosporangiales</taxon>
        <taxon>Streptosporangiaceae</taxon>
        <taxon>Nonomuraea</taxon>
    </lineage>
</organism>
<evidence type="ECO:0000256" key="2">
    <source>
        <dbReference type="ARBA" id="ARBA00001968"/>
    </source>
</evidence>
<dbReference type="OrthoDB" id="943692at2"/>
<comment type="catalytic activity">
    <reaction evidence="1">
        <text>4-hydroxy-4-methyl-2-oxoglutarate = 2 pyruvate</text>
        <dbReference type="Rhea" id="RHEA:22748"/>
        <dbReference type="ChEBI" id="CHEBI:15361"/>
        <dbReference type="ChEBI" id="CHEBI:58276"/>
        <dbReference type="EC" id="4.1.3.17"/>
    </reaction>
</comment>
<evidence type="ECO:0000256" key="8">
    <source>
        <dbReference type="ARBA" id="ARBA00025046"/>
    </source>
</evidence>
<dbReference type="GO" id="GO:0008948">
    <property type="term" value="F:oxaloacetate decarboxylase activity"/>
    <property type="evidence" value="ECO:0007669"/>
    <property type="project" value="UniProtKB-EC"/>
</dbReference>
<dbReference type="RefSeq" id="WP_132332200.1">
    <property type="nucleotide sequence ID" value="NZ_SMJZ01000028.1"/>
</dbReference>
<keyword evidence="15" id="KW-1185">Reference proteome</keyword>